<dbReference type="PANTHER" id="PTHR33142">
    <property type="entry name" value="CYCLIN-DEPENDENT PROTEIN KINASE INHIBITOR SMR13"/>
    <property type="match status" value="1"/>
</dbReference>
<dbReference type="PANTHER" id="PTHR33142:SF48">
    <property type="entry name" value="CYCLIN-DEPENDENT PROTEIN KINASE INHIBITOR SMR15"/>
    <property type="match status" value="1"/>
</dbReference>
<dbReference type="GO" id="GO:0004860">
    <property type="term" value="F:protein kinase inhibitor activity"/>
    <property type="evidence" value="ECO:0007669"/>
    <property type="project" value="UniProtKB-KW"/>
</dbReference>
<keyword evidence="5" id="KW-1185">Reference proteome</keyword>
<evidence type="ECO:0000313" key="5">
    <source>
        <dbReference type="Proteomes" id="UP001153555"/>
    </source>
</evidence>
<protein>
    <recommendedName>
        <fullName evidence="6">Cyclin-dependent protein kinase inhibitor SMR6</fullName>
    </recommendedName>
</protein>
<evidence type="ECO:0008006" key="6">
    <source>
        <dbReference type="Google" id="ProtNLM"/>
    </source>
</evidence>
<evidence type="ECO:0000256" key="2">
    <source>
        <dbReference type="ARBA" id="ARBA00023306"/>
    </source>
</evidence>
<dbReference type="AlphaFoldDB" id="A0A9N7NF77"/>
<dbReference type="GO" id="GO:0032875">
    <property type="term" value="P:regulation of DNA endoreduplication"/>
    <property type="evidence" value="ECO:0007669"/>
    <property type="project" value="InterPro"/>
</dbReference>
<feature type="region of interest" description="Disordered" evidence="3">
    <location>
        <begin position="42"/>
        <end position="81"/>
    </location>
</feature>
<reference evidence="4" key="1">
    <citation type="submission" date="2019-12" db="EMBL/GenBank/DDBJ databases">
        <authorList>
            <person name="Scholes J."/>
        </authorList>
    </citation>
    <scope>NUCLEOTIDE SEQUENCE</scope>
</reference>
<organism evidence="4 5">
    <name type="scientific">Striga hermonthica</name>
    <name type="common">Purple witchweed</name>
    <name type="synonym">Buchnera hermonthica</name>
    <dbReference type="NCBI Taxonomy" id="68872"/>
    <lineage>
        <taxon>Eukaryota</taxon>
        <taxon>Viridiplantae</taxon>
        <taxon>Streptophyta</taxon>
        <taxon>Embryophyta</taxon>
        <taxon>Tracheophyta</taxon>
        <taxon>Spermatophyta</taxon>
        <taxon>Magnoliopsida</taxon>
        <taxon>eudicotyledons</taxon>
        <taxon>Gunneridae</taxon>
        <taxon>Pentapetalae</taxon>
        <taxon>asterids</taxon>
        <taxon>lamiids</taxon>
        <taxon>Lamiales</taxon>
        <taxon>Orobanchaceae</taxon>
        <taxon>Buchnereae</taxon>
        <taxon>Striga</taxon>
    </lineage>
</organism>
<comment type="caution">
    <text evidence="4">The sequence shown here is derived from an EMBL/GenBank/DDBJ whole genome shotgun (WGS) entry which is preliminary data.</text>
</comment>
<dbReference type="InterPro" id="IPR040389">
    <property type="entry name" value="SMR"/>
</dbReference>
<evidence type="ECO:0000256" key="1">
    <source>
        <dbReference type="ARBA" id="ARBA00023013"/>
    </source>
</evidence>
<keyword evidence="2" id="KW-0131">Cell cycle</keyword>
<dbReference type="EMBL" id="CACSLK010027837">
    <property type="protein sequence ID" value="CAA0833129.1"/>
    <property type="molecule type" value="Genomic_DNA"/>
</dbReference>
<accession>A0A9N7NF77</accession>
<dbReference type="Proteomes" id="UP001153555">
    <property type="component" value="Unassembled WGS sequence"/>
</dbReference>
<sequence>MGFSEAFHQTDTVGSESWVFSALRGPLKPVLTKMPPEKSVAACEGDDELATTPKSEESRIPRSLICPPAPKKRKSAPSKKSCRVREFFNPPDLESIFIRRVEGARF</sequence>
<feature type="compositionally biased region" description="Basic residues" evidence="3">
    <location>
        <begin position="70"/>
        <end position="81"/>
    </location>
</feature>
<dbReference type="OrthoDB" id="1302889at2759"/>
<evidence type="ECO:0000313" key="4">
    <source>
        <dbReference type="EMBL" id="CAA0833129.1"/>
    </source>
</evidence>
<gene>
    <name evidence="4" type="ORF">SHERM_28402</name>
</gene>
<keyword evidence="1" id="KW-0649">Protein kinase inhibitor</keyword>
<evidence type="ECO:0000256" key="3">
    <source>
        <dbReference type="SAM" id="MobiDB-lite"/>
    </source>
</evidence>
<proteinExistence type="predicted"/>
<name>A0A9N7NF77_STRHE</name>